<dbReference type="InterPro" id="IPR011051">
    <property type="entry name" value="RmlC_Cupin_sf"/>
</dbReference>
<organism evidence="2 3">
    <name type="scientific">Pantoea cypripedii</name>
    <name type="common">Pectobacterium cypripedii</name>
    <name type="synonym">Erwinia cypripedii</name>
    <dbReference type="NCBI Taxonomy" id="55209"/>
    <lineage>
        <taxon>Bacteria</taxon>
        <taxon>Pseudomonadati</taxon>
        <taxon>Pseudomonadota</taxon>
        <taxon>Gammaproteobacteria</taxon>
        <taxon>Enterobacterales</taxon>
        <taxon>Erwiniaceae</taxon>
        <taxon>Pantoea</taxon>
    </lineage>
</organism>
<dbReference type="OrthoDB" id="9798585at2"/>
<keyword evidence="3" id="KW-1185">Reference proteome</keyword>
<dbReference type="Gene3D" id="2.60.120.10">
    <property type="entry name" value="Jelly Rolls"/>
    <property type="match status" value="1"/>
</dbReference>
<dbReference type="Pfam" id="PF07883">
    <property type="entry name" value="Cupin_2"/>
    <property type="match status" value="1"/>
</dbReference>
<gene>
    <name evidence="2" type="ORF">HA50_27750</name>
</gene>
<dbReference type="CDD" id="cd06981">
    <property type="entry name" value="cupin_reut_a1446"/>
    <property type="match status" value="1"/>
</dbReference>
<dbReference type="AlphaFoldDB" id="A0A1X1EFP7"/>
<dbReference type="SUPFAM" id="SSF51182">
    <property type="entry name" value="RmlC-like cupins"/>
    <property type="match status" value="1"/>
</dbReference>
<dbReference type="InterPro" id="IPR014710">
    <property type="entry name" value="RmlC-like_jellyroll"/>
</dbReference>
<dbReference type="RefSeq" id="WP_084880444.1">
    <property type="nucleotide sequence ID" value="NZ_JAGGMY010000004.1"/>
</dbReference>
<protein>
    <submittedName>
        <fullName evidence="2">Cupin</fullName>
    </submittedName>
</protein>
<feature type="domain" description="Cupin type-2" evidence="1">
    <location>
        <begin position="50"/>
        <end position="105"/>
    </location>
</feature>
<proteinExistence type="predicted"/>
<reference evidence="2 3" key="1">
    <citation type="journal article" date="2017" name="Antonie Van Leeuwenhoek">
        <title>Phylogenomic resolution of the bacterial genus Pantoea and its relationship with Erwinia and Tatumella.</title>
        <authorList>
            <person name="Palmer M."/>
            <person name="Steenkamp E.T."/>
            <person name="Coetzee M.P."/>
            <person name="Chan W.Y."/>
            <person name="van Zyl E."/>
            <person name="De Maayer P."/>
            <person name="Coutinho T.A."/>
            <person name="Blom J."/>
            <person name="Smits T.H."/>
            <person name="Duffy B."/>
            <person name="Venter S.N."/>
        </authorList>
    </citation>
    <scope>NUCLEOTIDE SEQUENCE [LARGE SCALE GENOMIC DNA]</scope>
    <source>
        <strain evidence="2 3">LMG 2657</strain>
    </source>
</reference>
<dbReference type="EMBL" id="MLJI01000003">
    <property type="protein sequence ID" value="ORM87741.1"/>
    <property type="molecule type" value="Genomic_DNA"/>
</dbReference>
<dbReference type="Proteomes" id="UP000193749">
    <property type="component" value="Unassembled WGS sequence"/>
</dbReference>
<name>A0A1X1EFP7_PANCY</name>
<evidence type="ECO:0000313" key="3">
    <source>
        <dbReference type="Proteomes" id="UP000193749"/>
    </source>
</evidence>
<sequence length="116" mass="13019">MLTNLLQAFPAAAQAGSAETFEQLLQRPNLRIERIVSTGQTSPPDFWYCQTQGEWVLIVQGEAGLQLEGESERRLRPGDFVDIPAGCRHRVNWTAAEQPTVWLAIHYGELPDAEEQ</sequence>
<dbReference type="InterPro" id="IPR013096">
    <property type="entry name" value="Cupin_2"/>
</dbReference>
<accession>A0A1X1EFP7</accession>
<evidence type="ECO:0000313" key="2">
    <source>
        <dbReference type="EMBL" id="ORM87741.1"/>
    </source>
</evidence>
<comment type="caution">
    <text evidence="2">The sequence shown here is derived from an EMBL/GenBank/DDBJ whole genome shotgun (WGS) entry which is preliminary data.</text>
</comment>
<evidence type="ECO:0000259" key="1">
    <source>
        <dbReference type="Pfam" id="PF07883"/>
    </source>
</evidence>
<dbReference type="STRING" id="55209.HA50_27750"/>